<keyword evidence="3" id="KW-1185">Reference proteome</keyword>
<dbReference type="EMBL" id="CM035430">
    <property type="protein sequence ID" value="KAH7298509.1"/>
    <property type="molecule type" value="Genomic_DNA"/>
</dbReference>
<dbReference type="AlphaFoldDB" id="A0A8T2RPT9"/>
<dbReference type="Proteomes" id="UP000825935">
    <property type="component" value="Chromosome 25"/>
</dbReference>
<evidence type="ECO:0000256" key="1">
    <source>
        <dbReference type="SAM" id="MobiDB-lite"/>
    </source>
</evidence>
<feature type="compositionally biased region" description="Basic and acidic residues" evidence="1">
    <location>
        <begin position="146"/>
        <end position="156"/>
    </location>
</feature>
<feature type="region of interest" description="Disordered" evidence="1">
    <location>
        <begin position="309"/>
        <end position="338"/>
    </location>
</feature>
<reference evidence="2" key="1">
    <citation type="submission" date="2021-08" db="EMBL/GenBank/DDBJ databases">
        <title>WGS assembly of Ceratopteris richardii.</title>
        <authorList>
            <person name="Marchant D.B."/>
            <person name="Chen G."/>
            <person name="Jenkins J."/>
            <person name="Shu S."/>
            <person name="Leebens-Mack J."/>
            <person name="Grimwood J."/>
            <person name="Schmutz J."/>
            <person name="Soltis P."/>
            <person name="Soltis D."/>
            <person name="Chen Z.-H."/>
        </authorList>
    </citation>
    <scope>NUCLEOTIDE SEQUENCE</scope>
    <source>
        <strain evidence="2">Whitten #5841</strain>
        <tissue evidence="2">Leaf</tissue>
    </source>
</reference>
<feature type="compositionally biased region" description="Basic and acidic residues" evidence="1">
    <location>
        <begin position="213"/>
        <end position="226"/>
    </location>
</feature>
<protein>
    <submittedName>
        <fullName evidence="2">Uncharacterized protein</fullName>
    </submittedName>
</protein>
<name>A0A8T2RPT9_CERRI</name>
<feature type="compositionally biased region" description="Polar residues" evidence="1">
    <location>
        <begin position="132"/>
        <end position="142"/>
    </location>
</feature>
<feature type="region of interest" description="Disordered" evidence="1">
    <location>
        <begin position="62"/>
        <end position="269"/>
    </location>
</feature>
<feature type="region of interest" description="Disordered" evidence="1">
    <location>
        <begin position="1"/>
        <end position="46"/>
    </location>
</feature>
<comment type="caution">
    <text evidence="2">The sequence shown here is derived from an EMBL/GenBank/DDBJ whole genome shotgun (WGS) entry which is preliminary data.</text>
</comment>
<feature type="region of interest" description="Disordered" evidence="1">
    <location>
        <begin position="344"/>
        <end position="363"/>
    </location>
</feature>
<feature type="compositionally biased region" description="Basic and acidic residues" evidence="1">
    <location>
        <begin position="316"/>
        <end position="338"/>
    </location>
</feature>
<proteinExistence type="predicted"/>
<sequence>MGACSSKPKTTELESQQPPKKADEVVGSEDQPVERSFQLPLDDSTAKAEVREHGIVARAEVADEEKSNALVNDEVRNSADHGTEASHDALEAKETIKGGEKDAKVGEHETSEALKEGLKGTPNDVGGKEASVSGTCLASELQSVEEANKGNSERSGDNASEDSPKKNRSNNIASHIGDEDVFEHASPGAEGEAVGHTQAPLELDNLSAVKVAVPEETHPANVDEIHPPQSEAEAPEVVKNAGNSERASDDLQVITRAEADSPSRNSVVHSDVVENGDHVDSLKVAMMKISEDFDAKLSSELNEVKKVEDVESAQPRNEDPKMNAAADAHHCESHEGHTQAEVPISHVDSNGSGGVAFKDALDP</sequence>
<organism evidence="2 3">
    <name type="scientific">Ceratopteris richardii</name>
    <name type="common">Triangle waterfern</name>
    <dbReference type="NCBI Taxonomy" id="49495"/>
    <lineage>
        <taxon>Eukaryota</taxon>
        <taxon>Viridiplantae</taxon>
        <taxon>Streptophyta</taxon>
        <taxon>Embryophyta</taxon>
        <taxon>Tracheophyta</taxon>
        <taxon>Polypodiopsida</taxon>
        <taxon>Polypodiidae</taxon>
        <taxon>Polypodiales</taxon>
        <taxon>Pteridineae</taxon>
        <taxon>Pteridaceae</taxon>
        <taxon>Parkerioideae</taxon>
        <taxon>Ceratopteris</taxon>
    </lineage>
</organism>
<evidence type="ECO:0000313" key="3">
    <source>
        <dbReference type="Proteomes" id="UP000825935"/>
    </source>
</evidence>
<gene>
    <name evidence="2" type="ORF">KP509_25G047300</name>
</gene>
<accession>A0A8T2RPT9</accession>
<evidence type="ECO:0000313" key="2">
    <source>
        <dbReference type="EMBL" id="KAH7298509.1"/>
    </source>
</evidence>
<feature type="compositionally biased region" description="Basic and acidic residues" evidence="1">
    <location>
        <begin position="62"/>
        <end position="118"/>
    </location>
</feature>